<proteinExistence type="predicted"/>
<reference evidence="2 3" key="1">
    <citation type="submission" date="2017-07" db="EMBL/GenBank/DDBJ databases">
        <authorList>
            <person name="Sun Z.S."/>
            <person name="Albrecht U."/>
            <person name="Echele G."/>
            <person name="Lee C.C."/>
        </authorList>
    </citation>
    <scope>NUCLEOTIDE SEQUENCE [LARGE SCALE GENOMIC DNA]</scope>
    <source>
        <strain evidence="3">type strain: KCTC 22618</strain>
    </source>
</reference>
<organism evidence="2 3">
    <name type="scientific">Tenacibaculum jejuense</name>
    <dbReference type="NCBI Taxonomy" id="584609"/>
    <lineage>
        <taxon>Bacteria</taxon>
        <taxon>Pseudomonadati</taxon>
        <taxon>Bacteroidota</taxon>
        <taxon>Flavobacteriia</taxon>
        <taxon>Flavobacteriales</taxon>
        <taxon>Flavobacteriaceae</taxon>
        <taxon>Tenacibaculum</taxon>
    </lineage>
</organism>
<sequence length="370" mass="42462">MEKYLEYKDGSSQKFWKILVEGNTHSVTYGKIGTQGVQKDKTFNSEEEALKDANKLIASKEKKGYKAISSPSRKVVTYTLNSEVDPTLAYKFISYEYDNDPEILEFLNNFKAQENSDKVEEIVIGMWEEGYDKSSSHILNFFVENKDHFSNVKHFYIGDIESEENEISWIQQSSFENFLKAYSHIESLKVRGGNNLTFGTFNLPNLKTLTIESGGLDNELIEDIAKSKNSLTSLEELEIWFGTSDYGATVTKETVKKLLADNPFPNLQHLGLMNAEIQDEIVAVLENHEILSRIKTLDISMGVLREEGGKSLLRNEALDQLEKINCDFHYMSEEQTKALRKRFGTKGSFEYSDYYEEAVEEDWYYVEVGE</sequence>
<evidence type="ECO:0000313" key="3">
    <source>
        <dbReference type="Proteomes" id="UP000215214"/>
    </source>
</evidence>
<dbReference type="InterPro" id="IPR047722">
    <property type="entry name" value="STM4015-like"/>
</dbReference>
<dbReference type="Pfam" id="PF05406">
    <property type="entry name" value="WGR"/>
    <property type="match status" value="1"/>
</dbReference>
<keyword evidence="3" id="KW-1185">Reference proteome</keyword>
<dbReference type="CDD" id="cd07996">
    <property type="entry name" value="WGR_MMR_like"/>
    <property type="match status" value="1"/>
</dbReference>
<name>A0A238U5N7_9FLAO</name>
<dbReference type="PANTHER" id="PTHR30634:SF13">
    <property type="entry name" value="PROTEIN YEHF"/>
    <property type="match status" value="1"/>
</dbReference>
<dbReference type="PROSITE" id="PS51977">
    <property type="entry name" value="WGR"/>
    <property type="match status" value="1"/>
</dbReference>
<dbReference type="InterPro" id="IPR049809">
    <property type="entry name" value="YehF/YfeS-like_WGR"/>
</dbReference>
<dbReference type="RefSeq" id="WP_095069348.1">
    <property type="nucleotide sequence ID" value="NZ_LT899436.1"/>
</dbReference>
<dbReference type="SMART" id="SM00773">
    <property type="entry name" value="WGR"/>
    <property type="match status" value="1"/>
</dbReference>
<dbReference type="EMBL" id="LT899436">
    <property type="protein sequence ID" value="SNR14412.1"/>
    <property type="molecule type" value="Genomic_DNA"/>
</dbReference>
<dbReference type="Proteomes" id="UP000215214">
    <property type="component" value="Chromosome TJEJU"/>
</dbReference>
<dbReference type="Gene3D" id="2.20.140.10">
    <property type="entry name" value="WGR domain"/>
    <property type="match status" value="1"/>
</dbReference>
<dbReference type="InterPro" id="IPR050458">
    <property type="entry name" value="LolB"/>
</dbReference>
<accession>A0A238U5N7</accession>
<dbReference type="InterPro" id="IPR032675">
    <property type="entry name" value="LRR_dom_sf"/>
</dbReference>
<protein>
    <recommendedName>
        <fullName evidence="1">WGR domain-containing protein</fullName>
    </recommendedName>
</protein>
<gene>
    <name evidence="2" type="ORF">TJEJU_0633</name>
</gene>
<evidence type="ECO:0000313" key="2">
    <source>
        <dbReference type="EMBL" id="SNR14412.1"/>
    </source>
</evidence>
<dbReference type="AlphaFoldDB" id="A0A238U5N7"/>
<dbReference type="InterPro" id="IPR008893">
    <property type="entry name" value="WGR_domain"/>
</dbReference>
<dbReference type="OrthoDB" id="6200718at2"/>
<feature type="domain" description="WGR" evidence="1">
    <location>
        <begin position="1"/>
        <end position="78"/>
    </location>
</feature>
<dbReference type="NCBIfam" id="NF038076">
    <property type="entry name" value="fam_STM4015"/>
    <property type="match status" value="1"/>
</dbReference>
<dbReference type="InterPro" id="IPR036930">
    <property type="entry name" value="WGR_dom_sf"/>
</dbReference>
<dbReference type="KEGG" id="tje:TJEJU_0633"/>
<evidence type="ECO:0000259" key="1">
    <source>
        <dbReference type="PROSITE" id="PS51977"/>
    </source>
</evidence>
<dbReference type="SUPFAM" id="SSF52047">
    <property type="entry name" value="RNI-like"/>
    <property type="match status" value="1"/>
</dbReference>
<dbReference type="Gene3D" id="3.80.10.10">
    <property type="entry name" value="Ribonuclease Inhibitor"/>
    <property type="match status" value="1"/>
</dbReference>
<dbReference type="SUPFAM" id="SSF142921">
    <property type="entry name" value="WGR domain-like"/>
    <property type="match status" value="1"/>
</dbReference>
<dbReference type="PANTHER" id="PTHR30634">
    <property type="entry name" value="OUTER MEMBRANE LOLAB LIPOPROTEIN INSERTION APPARATUS"/>
    <property type="match status" value="1"/>
</dbReference>